<dbReference type="GO" id="GO:0008948">
    <property type="term" value="F:oxaloacetate decarboxylase activity"/>
    <property type="evidence" value="ECO:0007669"/>
    <property type="project" value="UniProtKB-EC"/>
</dbReference>
<keyword evidence="5 10" id="KW-0479">Metal-binding</keyword>
<dbReference type="Proteomes" id="UP000033684">
    <property type="component" value="Unassembled WGS sequence"/>
</dbReference>
<dbReference type="SUPFAM" id="SSF89562">
    <property type="entry name" value="RraA-like"/>
    <property type="match status" value="1"/>
</dbReference>
<evidence type="ECO:0000256" key="9">
    <source>
        <dbReference type="PIRSR" id="PIRSR605493-1"/>
    </source>
</evidence>
<evidence type="ECO:0000256" key="10">
    <source>
        <dbReference type="RuleBase" id="RU004338"/>
    </source>
</evidence>
<reference evidence="11 12" key="2">
    <citation type="journal article" date="2016" name="Microb. Ecol.">
        <title>Genome Characteristics of a Novel Type I Methanotroph (Sn10-6) Isolated from a Flooded Indian Rice Field.</title>
        <authorList>
            <person name="Rahalkar M.C."/>
            <person name="Pandit P.S."/>
            <person name="Dhakephalkar P.K."/>
            <person name="Pore S."/>
            <person name="Arora P."/>
            <person name="Kapse N."/>
        </authorList>
    </citation>
    <scope>NUCLEOTIDE SEQUENCE [LARGE SCALE GENOMIC DNA]</scope>
    <source>
        <strain evidence="11 12">Sn10-6</strain>
    </source>
</reference>
<comment type="subunit">
    <text evidence="4 10">Homotrimer.</text>
</comment>
<keyword evidence="6 10" id="KW-0456">Lyase</keyword>
<comment type="similarity">
    <text evidence="3 10">Belongs to the class II aldolase/RraA-like family.</text>
</comment>
<dbReference type="PANTHER" id="PTHR33254">
    <property type="entry name" value="4-HYDROXY-4-METHYL-2-OXOGLUTARATE ALDOLASE 3-RELATED"/>
    <property type="match status" value="1"/>
</dbReference>
<evidence type="ECO:0000256" key="5">
    <source>
        <dbReference type="ARBA" id="ARBA00022723"/>
    </source>
</evidence>
<comment type="cofactor">
    <cofactor evidence="2 10">
        <name>a divalent metal cation</name>
        <dbReference type="ChEBI" id="CHEBI:60240"/>
    </cofactor>
</comment>
<evidence type="ECO:0000256" key="1">
    <source>
        <dbReference type="ARBA" id="ARBA00001342"/>
    </source>
</evidence>
<dbReference type="EC" id="4.1.1.112" evidence="10"/>
<evidence type="ECO:0000256" key="2">
    <source>
        <dbReference type="ARBA" id="ARBA00001968"/>
    </source>
</evidence>
<comment type="caution">
    <text evidence="11">The sequence shown here is derived from an EMBL/GenBank/DDBJ whole genome shotgun (WGS) entry which is preliminary data.</text>
</comment>
<evidence type="ECO:0000313" key="12">
    <source>
        <dbReference type="Proteomes" id="UP000033684"/>
    </source>
</evidence>
<reference evidence="12" key="1">
    <citation type="submission" date="2015-03" db="EMBL/GenBank/DDBJ databases">
        <title>Draft genome sequence of a novel methanotroph (Sn10-6) isolated from flooded ricefield rhizosphere in India.</title>
        <authorList>
            <person name="Pandit P.S."/>
            <person name="Pore S.D."/>
            <person name="Arora P."/>
            <person name="Kapse N.G."/>
            <person name="Dhakephalkar P.K."/>
            <person name="Rahalkar M.C."/>
        </authorList>
    </citation>
    <scope>NUCLEOTIDE SEQUENCE [LARGE SCALE GENOMIC DNA]</scope>
    <source>
        <strain evidence="12">Sn10-6</strain>
    </source>
</reference>
<proteinExistence type="inferred from homology"/>
<accession>A0A0F3IG27</accession>
<comment type="catalytic activity">
    <reaction evidence="1 10">
        <text>4-hydroxy-4-methyl-2-oxoglutarate = 2 pyruvate</text>
        <dbReference type="Rhea" id="RHEA:22748"/>
        <dbReference type="ChEBI" id="CHEBI:15361"/>
        <dbReference type="ChEBI" id="CHEBI:58276"/>
        <dbReference type="EC" id="4.1.3.17"/>
    </reaction>
</comment>
<dbReference type="GO" id="GO:0051252">
    <property type="term" value="P:regulation of RNA metabolic process"/>
    <property type="evidence" value="ECO:0007669"/>
    <property type="project" value="InterPro"/>
</dbReference>
<dbReference type="GO" id="GO:0047443">
    <property type="term" value="F:4-hydroxy-4-methyl-2-oxoglutarate aldolase activity"/>
    <property type="evidence" value="ECO:0007669"/>
    <property type="project" value="UniProtKB-EC"/>
</dbReference>
<evidence type="ECO:0000256" key="8">
    <source>
        <dbReference type="ARBA" id="ARBA00047973"/>
    </source>
</evidence>
<dbReference type="Pfam" id="PF03737">
    <property type="entry name" value="RraA-like"/>
    <property type="match status" value="1"/>
</dbReference>
<dbReference type="CDD" id="cd16841">
    <property type="entry name" value="RraA_family"/>
    <property type="match status" value="1"/>
</dbReference>
<comment type="function">
    <text evidence="7 10">Catalyzes the aldol cleavage of 4-hydroxy-4-methyl-2-oxoglutarate (HMG) into 2 molecules of pyruvate. Also contains a secondary oxaloacetate (OAA) decarboxylase activity due to the common pyruvate enolate transition state formed following C-C bond cleavage in the retro-aldol and decarboxylation reactions.</text>
</comment>
<dbReference type="InterPro" id="IPR010203">
    <property type="entry name" value="RraA"/>
</dbReference>
<sequence>MNNFTTAGLCDLYAHTPHFQIAEPLFQTFGSKAAFSGLITTLKVYENDELIADVLSEPAMNRVLVVDGGGSHHCALVDAKLAGLAVANGWQGLLIYGCIRNSAEIAELPISIKALHAYPKNAHKRDYGERDVLITFAGVNFRKDHYLYADADGIIVSETVLS</sequence>
<evidence type="ECO:0000313" key="11">
    <source>
        <dbReference type="EMBL" id="KJV05632.1"/>
    </source>
</evidence>
<keyword evidence="12" id="KW-1185">Reference proteome</keyword>
<gene>
    <name evidence="11" type="ORF">VZ94_16725</name>
</gene>
<feature type="binding site" evidence="9">
    <location>
        <position position="100"/>
    </location>
    <ligand>
        <name>substrate</name>
    </ligand>
</feature>
<dbReference type="PANTHER" id="PTHR33254:SF4">
    <property type="entry name" value="4-HYDROXY-4-METHYL-2-OXOGLUTARATE ALDOLASE 3-RELATED"/>
    <property type="match status" value="1"/>
</dbReference>
<dbReference type="AlphaFoldDB" id="A0A0F3IG27"/>
<evidence type="ECO:0000256" key="7">
    <source>
        <dbReference type="ARBA" id="ARBA00025046"/>
    </source>
</evidence>
<dbReference type="Gene3D" id="3.50.30.40">
    <property type="entry name" value="Ribonuclease E inhibitor RraA/RraA-like"/>
    <property type="match status" value="1"/>
</dbReference>
<organism evidence="11 12">
    <name type="scientific">Methylocucumis oryzae</name>
    <dbReference type="NCBI Taxonomy" id="1632867"/>
    <lineage>
        <taxon>Bacteria</taxon>
        <taxon>Pseudomonadati</taxon>
        <taxon>Pseudomonadota</taxon>
        <taxon>Gammaproteobacteria</taxon>
        <taxon>Methylococcales</taxon>
        <taxon>Methylococcaceae</taxon>
        <taxon>Methylocucumis</taxon>
    </lineage>
</organism>
<evidence type="ECO:0000256" key="6">
    <source>
        <dbReference type="ARBA" id="ARBA00023239"/>
    </source>
</evidence>
<dbReference type="GO" id="GO:0008428">
    <property type="term" value="F:ribonuclease inhibitor activity"/>
    <property type="evidence" value="ECO:0007669"/>
    <property type="project" value="InterPro"/>
</dbReference>
<dbReference type="NCBIfam" id="TIGR01935">
    <property type="entry name" value="NOT-MenG"/>
    <property type="match status" value="1"/>
</dbReference>
<dbReference type="PATRIC" id="fig|1632867.3.peg.2179"/>
<dbReference type="EMBL" id="LAJX01000194">
    <property type="protein sequence ID" value="KJV05632.1"/>
    <property type="molecule type" value="Genomic_DNA"/>
</dbReference>
<name>A0A0F3IG27_9GAMM</name>
<dbReference type="EC" id="4.1.3.17" evidence="10"/>
<protein>
    <recommendedName>
        <fullName evidence="10">4-hydroxy-4-methyl-2-oxoglutarate aldolase</fullName>
        <shortName evidence="10">HMG aldolase</shortName>
        <ecNumber evidence="10">4.1.1.112</ecNumber>
        <ecNumber evidence="10">4.1.3.17</ecNumber>
    </recommendedName>
    <alternativeName>
        <fullName evidence="10">Oxaloacetate decarboxylase</fullName>
    </alternativeName>
</protein>
<dbReference type="RefSeq" id="WP_045780095.1">
    <property type="nucleotide sequence ID" value="NZ_LAJX01000194.1"/>
</dbReference>
<comment type="catalytic activity">
    <reaction evidence="8 10">
        <text>oxaloacetate + H(+) = pyruvate + CO2</text>
        <dbReference type="Rhea" id="RHEA:15641"/>
        <dbReference type="ChEBI" id="CHEBI:15361"/>
        <dbReference type="ChEBI" id="CHEBI:15378"/>
        <dbReference type="ChEBI" id="CHEBI:16452"/>
        <dbReference type="ChEBI" id="CHEBI:16526"/>
        <dbReference type="EC" id="4.1.1.112"/>
    </reaction>
</comment>
<dbReference type="GO" id="GO:0046872">
    <property type="term" value="F:metal ion binding"/>
    <property type="evidence" value="ECO:0007669"/>
    <property type="project" value="UniProtKB-KW"/>
</dbReference>
<dbReference type="InterPro" id="IPR005493">
    <property type="entry name" value="RraA/RraA-like"/>
</dbReference>
<evidence type="ECO:0000256" key="3">
    <source>
        <dbReference type="ARBA" id="ARBA00008621"/>
    </source>
</evidence>
<dbReference type="NCBIfam" id="NF006875">
    <property type="entry name" value="PRK09372.1"/>
    <property type="match status" value="1"/>
</dbReference>
<dbReference type="OrthoDB" id="943692at2"/>
<evidence type="ECO:0000256" key="4">
    <source>
        <dbReference type="ARBA" id="ARBA00011233"/>
    </source>
</evidence>
<dbReference type="InterPro" id="IPR036704">
    <property type="entry name" value="RraA/RraA-like_sf"/>
</dbReference>